<dbReference type="AlphaFoldDB" id="A0A7W7RJ55"/>
<organism evidence="7 8">
    <name type="scientific">Lipingzhangella halophila</name>
    <dbReference type="NCBI Taxonomy" id="1783352"/>
    <lineage>
        <taxon>Bacteria</taxon>
        <taxon>Bacillati</taxon>
        <taxon>Actinomycetota</taxon>
        <taxon>Actinomycetes</taxon>
        <taxon>Streptosporangiales</taxon>
        <taxon>Nocardiopsidaceae</taxon>
        <taxon>Lipingzhangella</taxon>
    </lineage>
</organism>
<evidence type="ECO:0000256" key="1">
    <source>
        <dbReference type="ARBA" id="ARBA00004141"/>
    </source>
</evidence>
<dbReference type="PANTHER" id="PTHR10361:SF28">
    <property type="entry name" value="P3 PROTEIN-RELATED"/>
    <property type="match status" value="1"/>
</dbReference>
<keyword evidence="2 6" id="KW-0812">Transmembrane</keyword>
<sequence length="333" mass="33985">MHILQTIATFASRTFAVWIIVFSGLAVLFPDVFAPLAGYTVPLLAVVMLGMGLTLRFADFTVVARRPIPLLTGVVTQFVVMPALAWGVATLLGLPAEVALGLILLGSVPGGTASNVVAYLARGDVAVSVAMTSISTIAAILVTPFLVLFYGGHLLPVDTGAMVLSIAQVVLLPVLAGLVLRALMPRVIERATPVVPMVSVVAVVVICSGVVGASVETLLAGGLLVIAAVMVHNLIGLAIGYGVAKLMGMSEAQRRSISFEIGIQNSGLASTLATAHFGPAAALPGAIAAVWANISGPLLSTFWGSRPPQDEFPATTTAAPAAEPGGDLPPRAS</sequence>
<dbReference type="GO" id="GO:0016020">
    <property type="term" value="C:membrane"/>
    <property type="evidence" value="ECO:0007669"/>
    <property type="project" value="UniProtKB-SubCell"/>
</dbReference>
<dbReference type="Gene3D" id="1.20.1530.20">
    <property type="match status" value="1"/>
</dbReference>
<feature type="transmembrane region" description="Helical" evidence="6">
    <location>
        <begin position="221"/>
        <end position="244"/>
    </location>
</feature>
<dbReference type="InterPro" id="IPR038770">
    <property type="entry name" value="Na+/solute_symporter_sf"/>
</dbReference>
<evidence type="ECO:0000256" key="3">
    <source>
        <dbReference type="ARBA" id="ARBA00022989"/>
    </source>
</evidence>
<proteinExistence type="predicted"/>
<evidence type="ECO:0000256" key="5">
    <source>
        <dbReference type="SAM" id="MobiDB-lite"/>
    </source>
</evidence>
<dbReference type="EMBL" id="JACHJT010000001">
    <property type="protein sequence ID" value="MBB4932959.1"/>
    <property type="molecule type" value="Genomic_DNA"/>
</dbReference>
<feature type="transmembrane region" description="Helical" evidence="6">
    <location>
        <begin position="162"/>
        <end position="183"/>
    </location>
</feature>
<evidence type="ECO:0000313" key="7">
    <source>
        <dbReference type="EMBL" id="MBB4932959.1"/>
    </source>
</evidence>
<protein>
    <submittedName>
        <fullName evidence="7">BASS family bile acid:Na+ symporter</fullName>
    </submittedName>
</protein>
<accession>A0A7W7RJ55</accession>
<reference evidence="7 8" key="1">
    <citation type="submission" date="2020-08" db="EMBL/GenBank/DDBJ databases">
        <title>Sequencing the genomes of 1000 actinobacteria strains.</title>
        <authorList>
            <person name="Klenk H.-P."/>
        </authorList>
    </citation>
    <scope>NUCLEOTIDE SEQUENCE [LARGE SCALE GENOMIC DNA]</scope>
    <source>
        <strain evidence="7 8">DSM 102030</strain>
    </source>
</reference>
<feature type="transmembrane region" description="Helical" evidence="6">
    <location>
        <begin position="7"/>
        <end position="30"/>
    </location>
</feature>
<evidence type="ECO:0000256" key="6">
    <source>
        <dbReference type="SAM" id="Phobius"/>
    </source>
</evidence>
<comment type="subcellular location">
    <subcellularLocation>
        <location evidence="1">Membrane</location>
        <topology evidence="1">Multi-pass membrane protein</topology>
    </subcellularLocation>
</comment>
<gene>
    <name evidence="7" type="ORF">F4561_003779</name>
</gene>
<keyword evidence="4 6" id="KW-0472">Membrane</keyword>
<evidence type="ECO:0000256" key="2">
    <source>
        <dbReference type="ARBA" id="ARBA00022692"/>
    </source>
</evidence>
<dbReference type="RefSeq" id="WP_184580655.1">
    <property type="nucleotide sequence ID" value="NZ_JACHJT010000001.1"/>
</dbReference>
<evidence type="ECO:0000313" key="8">
    <source>
        <dbReference type="Proteomes" id="UP000523007"/>
    </source>
</evidence>
<feature type="transmembrane region" description="Helical" evidence="6">
    <location>
        <begin position="36"/>
        <end position="58"/>
    </location>
</feature>
<dbReference type="InterPro" id="IPR002657">
    <property type="entry name" value="BilAc:Na_symport/Acr3"/>
</dbReference>
<keyword evidence="3 6" id="KW-1133">Transmembrane helix</keyword>
<keyword evidence="8" id="KW-1185">Reference proteome</keyword>
<feature type="transmembrane region" description="Helical" evidence="6">
    <location>
        <begin position="98"/>
        <end position="120"/>
    </location>
</feature>
<dbReference type="Pfam" id="PF01758">
    <property type="entry name" value="SBF"/>
    <property type="match status" value="1"/>
</dbReference>
<feature type="region of interest" description="Disordered" evidence="5">
    <location>
        <begin position="307"/>
        <end position="333"/>
    </location>
</feature>
<feature type="compositionally biased region" description="Low complexity" evidence="5">
    <location>
        <begin position="313"/>
        <end position="324"/>
    </location>
</feature>
<dbReference type="InterPro" id="IPR004710">
    <property type="entry name" value="Bilac:Na_transpt"/>
</dbReference>
<dbReference type="Proteomes" id="UP000523007">
    <property type="component" value="Unassembled WGS sequence"/>
</dbReference>
<comment type="caution">
    <text evidence="7">The sequence shown here is derived from an EMBL/GenBank/DDBJ whole genome shotgun (WGS) entry which is preliminary data.</text>
</comment>
<feature type="transmembrane region" description="Helical" evidence="6">
    <location>
        <begin position="127"/>
        <end position="150"/>
    </location>
</feature>
<name>A0A7W7RJ55_9ACTN</name>
<dbReference type="PANTHER" id="PTHR10361">
    <property type="entry name" value="SODIUM-BILE ACID COTRANSPORTER"/>
    <property type="match status" value="1"/>
</dbReference>
<evidence type="ECO:0000256" key="4">
    <source>
        <dbReference type="ARBA" id="ARBA00023136"/>
    </source>
</evidence>
<feature type="transmembrane region" description="Helical" evidence="6">
    <location>
        <begin position="195"/>
        <end position="215"/>
    </location>
</feature>
<feature type="transmembrane region" description="Helical" evidence="6">
    <location>
        <begin position="70"/>
        <end position="92"/>
    </location>
</feature>